<comment type="caution">
    <text evidence="12">The sequence shown here is derived from an EMBL/GenBank/DDBJ whole genome shotgun (WGS) entry which is preliminary data.</text>
</comment>
<organism evidence="12 13">
    <name type="scientific">Corymbia citriodora subsp. variegata</name>
    <dbReference type="NCBI Taxonomy" id="360336"/>
    <lineage>
        <taxon>Eukaryota</taxon>
        <taxon>Viridiplantae</taxon>
        <taxon>Streptophyta</taxon>
        <taxon>Embryophyta</taxon>
        <taxon>Tracheophyta</taxon>
        <taxon>Spermatophyta</taxon>
        <taxon>Magnoliopsida</taxon>
        <taxon>eudicotyledons</taxon>
        <taxon>Gunneridae</taxon>
        <taxon>Pentapetalae</taxon>
        <taxon>rosids</taxon>
        <taxon>malvids</taxon>
        <taxon>Myrtales</taxon>
        <taxon>Myrtaceae</taxon>
        <taxon>Myrtoideae</taxon>
        <taxon>Eucalypteae</taxon>
        <taxon>Corymbia</taxon>
    </lineage>
</organism>
<keyword evidence="13" id="KW-1185">Reference proteome</keyword>
<evidence type="ECO:0000256" key="11">
    <source>
        <dbReference type="SAM" id="Phobius"/>
    </source>
</evidence>
<dbReference type="InterPro" id="IPR001611">
    <property type="entry name" value="Leu-rich_rpt"/>
</dbReference>
<accession>A0A8T0CWY0</accession>
<gene>
    <name evidence="12" type="ORF">BT93_L4287</name>
</gene>
<proteinExistence type="inferred from homology"/>
<dbReference type="FunFam" id="3.80.10.10:FF:000111">
    <property type="entry name" value="LRR receptor-like serine/threonine-protein kinase ERECTA"/>
    <property type="match status" value="1"/>
</dbReference>
<dbReference type="Proteomes" id="UP000806378">
    <property type="component" value="Unassembled WGS sequence"/>
</dbReference>
<keyword evidence="10" id="KW-0325">Glycoprotein</keyword>
<dbReference type="GO" id="GO:0016020">
    <property type="term" value="C:membrane"/>
    <property type="evidence" value="ECO:0007669"/>
    <property type="project" value="UniProtKB-SubCell"/>
</dbReference>
<name>A0A8T0CWY0_CORYI</name>
<reference evidence="12" key="1">
    <citation type="submission" date="2020-05" db="EMBL/GenBank/DDBJ databases">
        <title>WGS assembly of Corymbia citriodora subspecies variegata.</title>
        <authorList>
            <person name="Barry K."/>
            <person name="Hundley H."/>
            <person name="Shu S."/>
            <person name="Jenkins J."/>
            <person name="Grimwood J."/>
            <person name="Baten A."/>
        </authorList>
    </citation>
    <scope>NUCLEOTIDE SEQUENCE</scope>
    <source>
        <strain evidence="12">CV2-018</strain>
    </source>
</reference>
<keyword evidence="8 11" id="KW-0472">Membrane</keyword>
<comment type="similarity">
    <text evidence="2">Belongs to the RLP family.</text>
</comment>
<evidence type="ECO:0000256" key="8">
    <source>
        <dbReference type="ARBA" id="ARBA00023136"/>
    </source>
</evidence>
<protein>
    <submittedName>
        <fullName evidence="12">Uncharacterized protein</fullName>
    </submittedName>
</protein>
<evidence type="ECO:0000313" key="12">
    <source>
        <dbReference type="EMBL" id="KAF7851242.1"/>
    </source>
</evidence>
<keyword evidence="9" id="KW-0675">Receptor</keyword>
<dbReference type="Gene3D" id="3.80.10.10">
    <property type="entry name" value="Ribonuclease Inhibitor"/>
    <property type="match status" value="1"/>
</dbReference>
<dbReference type="EMBL" id="MU089555">
    <property type="protein sequence ID" value="KAF7851242.1"/>
    <property type="molecule type" value="Genomic_DNA"/>
</dbReference>
<evidence type="ECO:0000256" key="2">
    <source>
        <dbReference type="ARBA" id="ARBA00009592"/>
    </source>
</evidence>
<dbReference type="PANTHER" id="PTHR48063">
    <property type="entry name" value="LRR RECEPTOR-LIKE KINASE"/>
    <property type="match status" value="1"/>
</dbReference>
<dbReference type="PANTHER" id="PTHR48063:SF112">
    <property type="entry name" value="RECEPTOR LIKE PROTEIN 30-LIKE"/>
    <property type="match status" value="1"/>
</dbReference>
<dbReference type="InterPro" id="IPR032675">
    <property type="entry name" value="LRR_dom_sf"/>
</dbReference>
<keyword evidence="6" id="KW-0677">Repeat</keyword>
<evidence type="ECO:0000256" key="5">
    <source>
        <dbReference type="ARBA" id="ARBA00022729"/>
    </source>
</evidence>
<dbReference type="Gramene" id="rna-gnl|WGS:JABURB|Cocit.L4287.1">
    <property type="protein sequence ID" value="cds-KAF7851242.1"/>
    <property type="gene ID" value="gene-BT93_L4287"/>
</dbReference>
<keyword evidence="5" id="KW-0732">Signal</keyword>
<evidence type="ECO:0000256" key="6">
    <source>
        <dbReference type="ARBA" id="ARBA00022737"/>
    </source>
</evidence>
<evidence type="ECO:0000313" key="13">
    <source>
        <dbReference type="Proteomes" id="UP000806378"/>
    </source>
</evidence>
<dbReference type="InterPro" id="IPR046956">
    <property type="entry name" value="RLP23-like"/>
</dbReference>
<dbReference type="AlphaFoldDB" id="A0A8T0CWY0"/>
<keyword evidence="7 11" id="KW-1133">Transmembrane helix</keyword>
<sequence length="222" mass="24664">MVNTKGTSQIYGITLQYFYSIDLSANMLDGQIPKEFTKLVRLENLNISQNKLSGYIPSNIGALKNLESLDLSRNKLLGTIPPSISSVDFLSHLNLSFNRLYGPIPSGNHLCTVDDESVYRANDGLCGAPLLNICPGDEPPGSDGHNGDNSNGDKPSEGDLDIRNWFYVGLGPGFTVGFLGFCSVLHFKGSWRISYFRAMDKAIEKFSMMMMIAMLWFKRTFR</sequence>
<evidence type="ECO:0000256" key="10">
    <source>
        <dbReference type="ARBA" id="ARBA00023180"/>
    </source>
</evidence>
<keyword evidence="3" id="KW-0433">Leucine-rich repeat</keyword>
<feature type="transmembrane region" description="Helical" evidence="11">
    <location>
        <begin position="165"/>
        <end position="187"/>
    </location>
</feature>
<dbReference type="Pfam" id="PF00560">
    <property type="entry name" value="LRR_1"/>
    <property type="match status" value="3"/>
</dbReference>
<dbReference type="PRINTS" id="PR00019">
    <property type="entry name" value="LEURICHRPT"/>
</dbReference>
<evidence type="ECO:0000256" key="1">
    <source>
        <dbReference type="ARBA" id="ARBA00004479"/>
    </source>
</evidence>
<evidence type="ECO:0000256" key="9">
    <source>
        <dbReference type="ARBA" id="ARBA00023170"/>
    </source>
</evidence>
<evidence type="ECO:0000256" key="3">
    <source>
        <dbReference type="ARBA" id="ARBA00022614"/>
    </source>
</evidence>
<comment type="subcellular location">
    <subcellularLocation>
        <location evidence="1">Membrane</location>
        <topology evidence="1">Single-pass type I membrane protein</topology>
    </subcellularLocation>
</comment>
<dbReference type="SUPFAM" id="SSF52058">
    <property type="entry name" value="L domain-like"/>
    <property type="match status" value="1"/>
</dbReference>
<evidence type="ECO:0000256" key="7">
    <source>
        <dbReference type="ARBA" id="ARBA00022989"/>
    </source>
</evidence>
<dbReference type="OrthoDB" id="1719097at2759"/>
<keyword evidence="4 11" id="KW-0812">Transmembrane</keyword>
<evidence type="ECO:0000256" key="4">
    <source>
        <dbReference type="ARBA" id="ARBA00022692"/>
    </source>
</evidence>